<feature type="compositionally biased region" description="Low complexity" evidence="1">
    <location>
        <begin position="1"/>
        <end position="16"/>
    </location>
</feature>
<comment type="caution">
    <text evidence="2">The sequence shown here is derived from an EMBL/GenBank/DDBJ whole genome shotgun (WGS) entry which is preliminary data.</text>
</comment>
<feature type="compositionally biased region" description="Polar residues" evidence="1">
    <location>
        <begin position="186"/>
        <end position="195"/>
    </location>
</feature>
<keyword evidence="3" id="KW-1185">Reference proteome</keyword>
<gene>
    <name evidence="2" type="ORF">QYM36_018551</name>
</gene>
<accession>A0AA88HC60</accession>
<protein>
    <submittedName>
        <fullName evidence="2">Uncharacterized protein</fullName>
    </submittedName>
</protein>
<evidence type="ECO:0000313" key="3">
    <source>
        <dbReference type="Proteomes" id="UP001187531"/>
    </source>
</evidence>
<feature type="region of interest" description="Disordered" evidence="1">
    <location>
        <begin position="1"/>
        <end position="226"/>
    </location>
</feature>
<evidence type="ECO:0000313" key="2">
    <source>
        <dbReference type="EMBL" id="KAK2702856.1"/>
    </source>
</evidence>
<feature type="compositionally biased region" description="Low complexity" evidence="1">
    <location>
        <begin position="211"/>
        <end position="226"/>
    </location>
</feature>
<feature type="compositionally biased region" description="Polar residues" evidence="1">
    <location>
        <begin position="36"/>
        <end position="46"/>
    </location>
</feature>
<reference evidence="2" key="1">
    <citation type="submission" date="2023-07" db="EMBL/GenBank/DDBJ databases">
        <title>Chromosome-level genome assembly of Artemia franciscana.</title>
        <authorList>
            <person name="Jo E."/>
        </authorList>
    </citation>
    <scope>NUCLEOTIDE SEQUENCE</scope>
    <source>
        <tissue evidence="2">Whole body</tissue>
    </source>
</reference>
<feature type="non-terminal residue" evidence="2">
    <location>
        <position position="1"/>
    </location>
</feature>
<name>A0AA88HC60_ARTSF</name>
<feature type="non-terminal residue" evidence="2">
    <location>
        <position position="226"/>
    </location>
</feature>
<evidence type="ECO:0000256" key="1">
    <source>
        <dbReference type="SAM" id="MobiDB-lite"/>
    </source>
</evidence>
<dbReference type="EMBL" id="JAVRJZ010000150">
    <property type="protein sequence ID" value="KAK2702856.1"/>
    <property type="molecule type" value="Genomic_DNA"/>
</dbReference>
<dbReference type="AlphaFoldDB" id="A0AA88HC60"/>
<dbReference type="Proteomes" id="UP001187531">
    <property type="component" value="Unassembled WGS sequence"/>
</dbReference>
<organism evidence="2 3">
    <name type="scientific">Artemia franciscana</name>
    <name type="common">Brine shrimp</name>
    <name type="synonym">Artemia sanfranciscana</name>
    <dbReference type="NCBI Taxonomy" id="6661"/>
    <lineage>
        <taxon>Eukaryota</taxon>
        <taxon>Metazoa</taxon>
        <taxon>Ecdysozoa</taxon>
        <taxon>Arthropoda</taxon>
        <taxon>Crustacea</taxon>
        <taxon>Branchiopoda</taxon>
        <taxon>Anostraca</taxon>
        <taxon>Artemiidae</taxon>
        <taxon>Artemia</taxon>
    </lineage>
</organism>
<sequence length="226" mass="25715">GSLTPPSDYDSSSYSSNGKYDRYKKGSKVTHYGETRSGNPIWTMTVNAPKESLERKNSDFSESDRDYRREMVTKKPTDFQKCGNKWDSLTLNRLEAKNKKNRDKQNTKNDERSETLRRRRMHSSTDVVDNGRSDNHPQQLSEPVKPREPLKGNRKTVRYFGDTDLESEKNAVPYKSVLKQEPSVRRTASSISTSKIGKMDYLKPPELGQHSLSSSLNNSESEGGEG</sequence>
<feature type="compositionally biased region" description="Basic and acidic residues" evidence="1">
    <location>
        <begin position="51"/>
        <end position="78"/>
    </location>
</feature>
<feature type="compositionally biased region" description="Basic and acidic residues" evidence="1">
    <location>
        <begin position="94"/>
        <end position="116"/>
    </location>
</feature>
<proteinExistence type="predicted"/>